<sequence length="139" mass="15532">ARRRGDRRAGRRVAARLHELGRRPGAAADRGAVLAPPPAHRGPGRHRPRLVRQRHGRAVERREGGRLPPDELRALRRGDRRLRAGLRQRAGEALSGRDQQPPPAVAPDRRAAARRLQRGRGREDHGAEPPPRARRDLAL</sequence>
<feature type="compositionally biased region" description="Basic residues" evidence="1">
    <location>
        <begin position="42"/>
        <end position="56"/>
    </location>
</feature>
<organism evidence="2">
    <name type="scientific">uncultured Acetobacteraceae bacterium</name>
    <dbReference type="NCBI Taxonomy" id="169975"/>
    <lineage>
        <taxon>Bacteria</taxon>
        <taxon>Pseudomonadati</taxon>
        <taxon>Pseudomonadota</taxon>
        <taxon>Alphaproteobacteria</taxon>
        <taxon>Acetobacterales</taxon>
        <taxon>Acetobacteraceae</taxon>
        <taxon>environmental samples</taxon>
    </lineage>
</organism>
<gene>
    <name evidence="2" type="ORF">AVDCRST_MAG08-3787</name>
</gene>
<evidence type="ECO:0000313" key="2">
    <source>
        <dbReference type="EMBL" id="CAA9281289.1"/>
    </source>
</evidence>
<feature type="region of interest" description="Disordered" evidence="1">
    <location>
        <begin position="1"/>
        <end position="139"/>
    </location>
</feature>
<protein>
    <submittedName>
        <fullName evidence="2">Uncharacterized protein</fullName>
    </submittedName>
</protein>
<feature type="compositionally biased region" description="Low complexity" evidence="1">
    <location>
        <begin position="87"/>
        <end position="99"/>
    </location>
</feature>
<proteinExistence type="predicted"/>
<feature type="non-terminal residue" evidence="2">
    <location>
        <position position="1"/>
    </location>
</feature>
<feature type="compositionally biased region" description="Basic residues" evidence="1">
    <location>
        <begin position="1"/>
        <end position="15"/>
    </location>
</feature>
<feature type="compositionally biased region" description="Basic and acidic residues" evidence="1">
    <location>
        <begin position="57"/>
        <end position="77"/>
    </location>
</feature>
<name>A0A6J4JL23_9PROT</name>
<dbReference type="AlphaFoldDB" id="A0A6J4JL23"/>
<dbReference type="EMBL" id="CADCTG010000291">
    <property type="protein sequence ID" value="CAA9281289.1"/>
    <property type="molecule type" value="Genomic_DNA"/>
</dbReference>
<accession>A0A6J4JL23</accession>
<feature type="compositionally biased region" description="Basic and acidic residues" evidence="1">
    <location>
        <begin position="120"/>
        <end position="139"/>
    </location>
</feature>
<feature type="compositionally biased region" description="Low complexity" evidence="1">
    <location>
        <begin position="23"/>
        <end position="32"/>
    </location>
</feature>
<evidence type="ECO:0000256" key="1">
    <source>
        <dbReference type="SAM" id="MobiDB-lite"/>
    </source>
</evidence>
<reference evidence="2" key="1">
    <citation type="submission" date="2020-02" db="EMBL/GenBank/DDBJ databases">
        <authorList>
            <person name="Meier V. D."/>
        </authorList>
    </citation>
    <scope>NUCLEOTIDE SEQUENCE</scope>
    <source>
        <strain evidence="2">AVDCRST_MAG08</strain>
    </source>
</reference>
<feature type="non-terminal residue" evidence="2">
    <location>
        <position position="139"/>
    </location>
</feature>